<keyword evidence="2" id="KW-0378">Hydrolase</keyword>
<sequence length="245" mass="27852">MKVVCKSAMNEGIPCLMIEHEENQDAPVCVLYHGWGSNKNTMRFFGEILALYGFRVIIPDAPFHGERGRLDYFNKEVIQNQFWKVIMQTVGEFEGLVRALSLSKEQKVTVIGSSMGGFSASGIFARYPEDTAYLVNLMAEDIFRKLDNRPMSGEERDQLRSMDPLRLRRADDTRPVLFVHGNKDETVPIGIQQYAYSQLLTSYSSIPEHLKFVEIPNAGHTTTLWMIEEIVGWLRDFAVGGSLHN</sequence>
<organism evidence="2 3">
    <name type="scientific">Fictibacillus marinisediminis</name>
    <dbReference type="NCBI Taxonomy" id="2878389"/>
    <lineage>
        <taxon>Bacteria</taxon>
        <taxon>Bacillati</taxon>
        <taxon>Bacillota</taxon>
        <taxon>Bacilli</taxon>
        <taxon>Bacillales</taxon>
        <taxon>Fictibacillaceae</taxon>
        <taxon>Fictibacillus</taxon>
    </lineage>
</organism>
<dbReference type="Gene3D" id="3.40.50.1820">
    <property type="entry name" value="alpha/beta hydrolase"/>
    <property type="match status" value="1"/>
</dbReference>
<gene>
    <name evidence="2" type="ORF">LCY76_21420</name>
</gene>
<evidence type="ECO:0000259" key="1">
    <source>
        <dbReference type="Pfam" id="PF12146"/>
    </source>
</evidence>
<dbReference type="EMBL" id="JAIWJX010000002">
    <property type="protein sequence ID" value="MCK6259136.1"/>
    <property type="molecule type" value="Genomic_DNA"/>
</dbReference>
<feature type="domain" description="Serine aminopeptidase S33" evidence="1">
    <location>
        <begin position="28"/>
        <end position="135"/>
    </location>
</feature>
<accession>A0A9X2BEY5</accession>
<keyword evidence="3" id="KW-1185">Reference proteome</keyword>
<protein>
    <submittedName>
        <fullName evidence="2">Alpha/beta hydrolase</fullName>
    </submittedName>
</protein>
<evidence type="ECO:0000313" key="2">
    <source>
        <dbReference type="EMBL" id="MCK6259136.1"/>
    </source>
</evidence>
<dbReference type="InterPro" id="IPR022742">
    <property type="entry name" value="Hydrolase_4"/>
</dbReference>
<dbReference type="GO" id="GO:0016787">
    <property type="term" value="F:hydrolase activity"/>
    <property type="evidence" value="ECO:0007669"/>
    <property type="project" value="UniProtKB-KW"/>
</dbReference>
<dbReference type="RefSeq" id="WP_248254342.1">
    <property type="nucleotide sequence ID" value="NZ_JAIWJX010000002.1"/>
</dbReference>
<reference evidence="2" key="1">
    <citation type="submission" date="2021-09" db="EMBL/GenBank/DDBJ databases">
        <title>Genome analysis of Fictibacillus sp. KIGAM418 isolated from marine sediment.</title>
        <authorList>
            <person name="Seo M.-J."/>
            <person name="Cho E.-S."/>
            <person name="Hwang C.Y."/>
        </authorList>
    </citation>
    <scope>NUCLEOTIDE SEQUENCE</scope>
    <source>
        <strain evidence="2">KIGAM418</strain>
    </source>
</reference>
<name>A0A9X2BEY5_9BACL</name>
<evidence type="ECO:0000313" key="3">
    <source>
        <dbReference type="Proteomes" id="UP001139011"/>
    </source>
</evidence>
<comment type="caution">
    <text evidence="2">The sequence shown here is derived from an EMBL/GenBank/DDBJ whole genome shotgun (WGS) entry which is preliminary data.</text>
</comment>
<dbReference type="AlphaFoldDB" id="A0A9X2BEY5"/>
<dbReference type="InterPro" id="IPR050266">
    <property type="entry name" value="AB_hydrolase_sf"/>
</dbReference>
<dbReference type="GO" id="GO:0016020">
    <property type="term" value="C:membrane"/>
    <property type="evidence" value="ECO:0007669"/>
    <property type="project" value="TreeGrafter"/>
</dbReference>
<dbReference type="PANTHER" id="PTHR43798">
    <property type="entry name" value="MONOACYLGLYCEROL LIPASE"/>
    <property type="match status" value="1"/>
</dbReference>
<dbReference type="Proteomes" id="UP001139011">
    <property type="component" value="Unassembled WGS sequence"/>
</dbReference>
<dbReference type="SUPFAM" id="SSF53474">
    <property type="entry name" value="alpha/beta-Hydrolases"/>
    <property type="match status" value="1"/>
</dbReference>
<proteinExistence type="predicted"/>
<dbReference type="Pfam" id="PF12146">
    <property type="entry name" value="Hydrolase_4"/>
    <property type="match status" value="1"/>
</dbReference>
<dbReference type="PANTHER" id="PTHR43798:SF33">
    <property type="entry name" value="HYDROLASE, PUTATIVE (AFU_ORTHOLOGUE AFUA_2G14860)-RELATED"/>
    <property type="match status" value="1"/>
</dbReference>
<dbReference type="InterPro" id="IPR029058">
    <property type="entry name" value="AB_hydrolase_fold"/>
</dbReference>